<dbReference type="SUPFAM" id="SSF48208">
    <property type="entry name" value="Six-hairpin glycosidases"/>
    <property type="match status" value="1"/>
</dbReference>
<keyword evidence="3" id="KW-1185">Reference proteome</keyword>
<accession>A0A1H2U982</accession>
<name>A0A1H2U982_9FLAO</name>
<dbReference type="InterPro" id="IPR004888">
    <property type="entry name" value="Glycoside_hydrolase_63"/>
</dbReference>
<dbReference type="EMBL" id="FNNJ01000001">
    <property type="protein sequence ID" value="SDW52438.1"/>
    <property type="molecule type" value="Genomic_DNA"/>
</dbReference>
<dbReference type="Pfam" id="PF22422">
    <property type="entry name" value="MGH1-like_GH"/>
    <property type="match status" value="1"/>
</dbReference>
<dbReference type="InterPro" id="IPR012341">
    <property type="entry name" value="6hp_glycosidase-like_sf"/>
</dbReference>
<dbReference type="RefSeq" id="WP_090120151.1">
    <property type="nucleotide sequence ID" value="NZ_FNNJ01000001.1"/>
</dbReference>
<dbReference type="PANTHER" id="PTHR10412">
    <property type="entry name" value="MANNOSYL-OLIGOSACCHARIDE GLUCOSIDASE"/>
    <property type="match status" value="1"/>
</dbReference>
<dbReference type="GO" id="GO:0009311">
    <property type="term" value="P:oligosaccharide metabolic process"/>
    <property type="evidence" value="ECO:0007669"/>
    <property type="project" value="InterPro"/>
</dbReference>
<dbReference type="GO" id="GO:0004573">
    <property type="term" value="F:Glc3Man9GlcNAc2 oligosaccharide glucosidase activity"/>
    <property type="evidence" value="ECO:0007669"/>
    <property type="project" value="InterPro"/>
</dbReference>
<sequence length="431" mass="50296">MKNKAKEILLKNWRDGFTIPCDKLYPFQWLWDSGFIAIGFAHFDMPKAQKEIETLLNAQWENGFIPHIVFHTESDTYFPGPEFHRADLHPQSSAKYSSTGMTQPPVTGFVLEEIYNIAKNKAEALKFIESQIDKVYFNHEYFYNNRDVNNEGLVYIYHNWESGTDNSPIWDDVWKTMNPPDYKFERRDTSLVDAAERPSKREYDHYLHIIEIAKKYNYSDEKIAENSPFLVQDPLFNSVLIKSNESLITLYQLLGGNQDKIDQLKHWTKKGKSTLNSKLYNEALKAYVHYDLVNDRQIEYASSSSFTPIFAGVPSKERAADLMGTMLDKFGGEEFYLCASFDPTHKKFDPKRYWRGPVWINLNWMLYKGFKNYGYSDLAKRIKKDSIELVEKAGFFEYFDCRKENYNNEVEGCGGANFSWSAALILDLLNE</sequence>
<dbReference type="GO" id="GO:0006487">
    <property type="term" value="P:protein N-linked glycosylation"/>
    <property type="evidence" value="ECO:0007669"/>
    <property type="project" value="TreeGrafter"/>
</dbReference>
<dbReference type="Proteomes" id="UP000199595">
    <property type="component" value="Unassembled WGS sequence"/>
</dbReference>
<evidence type="ECO:0000259" key="1">
    <source>
        <dbReference type="Pfam" id="PF22422"/>
    </source>
</evidence>
<dbReference type="OrthoDB" id="9781878at2"/>
<gene>
    <name evidence="2" type="ORF">SAMN05444411_101914</name>
</gene>
<dbReference type="PANTHER" id="PTHR10412:SF21">
    <property type="entry name" value="ALPHA,ALPHA-TREHALASE"/>
    <property type="match status" value="1"/>
</dbReference>
<feature type="domain" description="Mannosylglycerate hydrolase MGH1-like glycoside hydrolase" evidence="1">
    <location>
        <begin position="25"/>
        <end position="421"/>
    </location>
</feature>
<proteinExistence type="predicted"/>
<dbReference type="InterPro" id="IPR008928">
    <property type="entry name" value="6-hairpin_glycosidase_sf"/>
</dbReference>
<organism evidence="2 3">
    <name type="scientific">Lutibacter oricola</name>
    <dbReference type="NCBI Taxonomy" id="762486"/>
    <lineage>
        <taxon>Bacteria</taxon>
        <taxon>Pseudomonadati</taxon>
        <taxon>Bacteroidota</taxon>
        <taxon>Flavobacteriia</taxon>
        <taxon>Flavobacteriales</taxon>
        <taxon>Flavobacteriaceae</taxon>
        <taxon>Lutibacter</taxon>
    </lineage>
</organism>
<dbReference type="STRING" id="762486.SAMN05444411_101914"/>
<protein>
    <submittedName>
        <fullName evidence="2">Trehalase</fullName>
    </submittedName>
</protein>
<dbReference type="Gene3D" id="1.50.10.10">
    <property type="match status" value="1"/>
</dbReference>
<dbReference type="AlphaFoldDB" id="A0A1H2U982"/>
<reference evidence="2 3" key="1">
    <citation type="submission" date="2016-10" db="EMBL/GenBank/DDBJ databases">
        <authorList>
            <person name="de Groot N.N."/>
        </authorList>
    </citation>
    <scope>NUCLEOTIDE SEQUENCE [LARGE SCALE GENOMIC DNA]</scope>
    <source>
        <strain evidence="2 3">DSM 24956</strain>
    </source>
</reference>
<evidence type="ECO:0000313" key="2">
    <source>
        <dbReference type="EMBL" id="SDW52438.1"/>
    </source>
</evidence>
<dbReference type="InterPro" id="IPR054491">
    <property type="entry name" value="MGH1-like_GH"/>
</dbReference>
<evidence type="ECO:0000313" key="3">
    <source>
        <dbReference type="Proteomes" id="UP000199595"/>
    </source>
</evidence>